<evidence type="ECO:0000313" key="1">
    <source>
        <dbReference type="EMBL" id="KAI3691154.1"/>
    </source>
</evidence>
<proteinExistence type="predicted"/>
<sequence>MSGDEHQNNLDKGLMSNLAGYAAGAAFKNQQHSGGHSQQTWWRVPSSAWWRVPSSRWIPPSRGYPPAGYTPSGGGYPPQQGYPPQGYPPAGYPGHSAPYGSGEIYGIQEVSSASARRSYVFLSIWSIEEASKFPMKFTSTGDGDKEVVVLLPHISYTSNRCQSSIIQMTEVPKDLTVGTIGGAAQLIVGHPFDTINVKLQSQSADSRAPLKVNDNSFRVYYFTLEVVTYLFLDGFLAGDMDKKNVVIWQIIDVANIRCQRGRLERIETTNLPLPGITKNPTSRTSLISFSSNP</sequence>
<dbReference type="EMBL" id="CM042017">
    <property type="protein sequence ID" value="KAI3691154.1"/>
    <property type="molecule type" value="Genomic_DNA"/>
</dbReference>
<name>A0ACB8YZI7_CICIN</name>
<gene>
    <name evidence="1" type="ORF">L2E82_49373</name>
</gene>
<keyword evidence="2" id="KW-1185">Reference proteome</keyword>
<accession>A0ACB8YZI7</accession>
<evidence type="ECO:0000313" key="2">
    <source>
        <dbReference type="Proteomes" id="UP001055811"/>
    </source>
</evidence>
<protein>
    <submittedName>
        <fullName evidence="1">Uncharacterized protein</fullName>
    </submittedName>
</protein>
<reference evidence="2" key="1">
    <citation type="journal article" date="2022" name="Mol. Ecol. Resour.">
        <title>The genomes of chicory, endive, great burdock and yacon provide insights into Asteraceae palaeo-polyploidization history and plant inulin production.</title>
        <authorList>
            <person name="Fan W."/>
            <person name="Wang S."/>
            <person name="Wang H."/>
            <person name="Wang A."/>
            <person name="Jiang F."/>
            <person name="Liu H."/>
            <person name="Zhao H."/>
            <person name="Xu D."/>
            <person name="Zhang Y."/>
        </authorList>
    </citation>
    <scope>NUCLEOTIDE SEQUENCE [LARGE SCALE GENOMIC DNA]</scope>
    <source>
        <strain evidence="2">cv. Punajuju</strain>
    </source>
</reference>
<organism evidence="1 2">
    <name type="scientific">Cichorium intybus</name>
    <name type="common">Chicory</name>
    <dbReference type="NCBI Taxonomy" id="13427"/>
    <lineage>
        <taxon>Eukaryota</taxon>
        <taxon>Viridiplantae</taxon>
        <taxon>Streptophyta</taxon>
        <taxon>Embryophyta</taxon>
        <taxon>Tracheophyta</taxon>
        <taxon>Spermatophyta</taxon>
        <taxon>Magnoliopsida</taxon>
        <taxon>eudicotyledons</taxon>
        <taxon>Gunneridae</taxon>
        <taxon>Pentapetalae</taxon>
        <taxon>asterids</taxon>
        <taxon>campanulids</taxon>
        <taxon>Asterales</taxon>
        <taxon>Asteraceae</taxon>
        <taxon>Cichorioideae</taxon>
        <taxon>Cichorieae</taxon>
        <taxon>Cichoriinae</taxon>
        <taxon>Cichorium</taxon>
    </lineage>
</organism>
<reference evidence="1 2" key="2">
    <citation type="journal article" date="2022" name="Mol. Ecol. Resour.">
        <title>The genomes of chicory, endive, great burdock and yacon provide insights into Asteraceae paleo-polyploidization history and plant inulin production.</title>
        <authorList>
            <person name="Fan W."/>
            <person name="Wang S."/>
            <person name="Wang H."/>
            <person name="Wang A."/>
            <person name="Jiang F."/>
            <person name="Liu H."/>
            <person name="Zhao H."/>
            <person name="Xu D."/>
            <person name="Zhang Y."/>
        </authorList>
    </citation>
    <scope>NUCLEOTIDE SEQUENCE [LARGE SCALE GENOMIC DNA]</scope>
    <source>
        <strain evidence="2">cv. Punajuju</strain>
        <tissue evidence="1">Leaves</tissue>
    </source>
</reference>
<dbReference type="Proteomes" id="UP001055811">
    <property type="component" value="Linkage Group LG09"/>
</dbReference>
<comment type="caution">
    <text evidence="1">The sequence shown here is derived from an EMBL/GenBank/DDBJ whole genome shotgun (WGS) entry which is preliminary data.</text>
</comment>